<comment type="caution">
    <text evidence="1">The sequence shown here is derived from an EMBL/GenBank/DDBJ whole genome shotgun (WGS) entry which is preliminary data.</text>
</comment>
<reference evidence="1 2" key="1">
    <citation type="submission" date="2019-01" db="EMBL/GenBank/DDBJ databases">
        <title>Spirosoma flava sp. nov., a propanil-degrading bacterium isolated from herbicide-contaminated soil.</title>
        <authorList>
            <person name="Zhang L."/>
            <person name="Jiang J.-D."/>
        </authorList>
    </citation>
    <scope>NUCLEOTIDE SEQUENCE [LARGE SCALE GENOMIC DNA]</scope>
    <source>
        <strain evidence="1 2">TY50</strain>
    </source>
</reference>
<keyword evidence="2" id="KW-1185">Reference proteome</keyword>
<dbReference type="RefSeq" id="WP_129599296.1">
    <property type="nucleotide sequence ID" value="NZ_SBLB01000001.1"/>
</dbReference>
<proteinExistence type="predicted"/>
<gene>
    <name evidence="1" type="ORF">EQG79_01430</name>
</gene>
<name>A0A4Q2USX8_9BACT</name>
<sequence>MADKYFPLDELTKVLNRIAELLPERKDELHQIGYDVDDLERELARMINAEMRKNLVRQKLAVMPDNVKKAVHALSMALSLESTPSYRNGCYDALTDLLSLQCLDNDDLRRVAQLTEPQD</sequence>
<organism evidence="1 2">
    <name type="scientific">Spirosoma sordidisoli</name>
    <dbReference type="NCBI Taxonomy" id="2502893"/>
    <lineage>
        <taxon>Bacteria</taxon>
        <taxon>Pseudomonadati</taxon>
        <taxon>Bacteroidota</taxon>
        <taxon>Cytophagia</taxon>
        <taxon>Cytophagales</taxon>
        <taxon>Cytophagaceae</taxon>
        <taxon>Spirosoma</taxon>
    </lineage>
</organism>
<dbReference type="AlphaFoldDB" id="A0A4Q2USX8"/>
<dbReference type="EMBL" id="SBLB01000001">
    <property type="protein sequence ID" value="RYC70840.1"/>
    <property type="molecule type" value="Genomic_DNA"/>
</dbReference>
<evidence type="ECO:0000313" key="2">
    <source>
        <dbReference type="Proteomes" id="UP000290407"/>
    </source>
</evidence>
<dbReference type="Proteomes" id="UP000290407">
    <property type="component" value="Unassembled WGS sequence"/>
</dbReference>
<protein>
    <submittedName>
        <fullName evidence="1">Uncharacterized protein</fullName>
    </submittedName>
</protein>
<evidence type="ECO:0000313" key="1">
    <source>
        <dbReference type="EMBL" id="RYC70840.1"/>
    </source>
</evidence>
<accession>A0A4Q2USX8</accession>